<dbReference type="EMBL" id="PRFC01000132">
    <property type="protein sequence ID" value="PWV05402.1"/>
    <property type="molecule type" value="Genomic_DNA"/>
</dbReference>
<dbReference type="VEuPathDB" id="TriTrypDB:TcBrA4_0172200"/>
<keyword evidence="2" id="KW-0732">Signal</keyword>
<feature type="signal peptide" evidence="2">
    <location>
        <begin position="1"/>
        <end position="26"/>
    </location>
</feature>
<feature type="compositionally biased region" description="Acidic residues" evidence="1">
    <location>
        <begin position="253"/>
        <end position="263"/>
    </location>
</feature>
<name>A0A2V2WB07_TRYCR</name>
<feature type="compositionally biased region" description="Polar residues" evidence="1">
    <location>
        <begin position="288"/>
        <end position="320"/>
    </location>
</feature>
<dbReference type="Proteomes" id="UP000246078">
    <property type="component" value="Unassembled WGS sequence"/>
</dbReference>
<feature type="compositionally biased region" description="Low complexity" evidence="1">
    <location>
        <begin position="181"/>
        <end position="195"/>
    </location>
</feature>
<evidence type="ECO:0000256" key="2">
    <source>
        <dbReference type="SAM" id="SignalP"/>
    </source>
</evidence>
<proteinExistence type="predicted"/>
<dbReference type="VEuPathDB" id="TriTrypDB:TCSYLVIO_008438"/>
<protein>
    <submittedName>
        <fullName evidence="3">Putative mucin-associated surface protein (MASP)</fullName>
    </submittedName>
</protein>
<sequence>MAMMMAGRVLLVCALCVLWCDFGAVGVSFGDSVGELQDEPSRSSQSLSKGGHEEELDIRTPVGRVLNTSEEPLDSQDIAKVSPQTSVKQPPRGNGGAAGKEEKVEAKKAEDEETRSDGEEQPKDHSEGTQQRDGPKENERSPSPTSADKMLTSEDKTAEHAGQAGQAIRPPQSPVPDVTRPSGSSQGDSSVSPLSMAGISSSSALDAPFVQSTQPSQKALLSEAMSLGTALPKEQPKERSEPKAKQGSFTSEEAAESPGDSEDAVEKEKENADVGLKATTSLSSTTSNPPVTKTTPRASSAEPSPTTTELQAGEKTSTENVTITMRNATANTGDSDGSTAVSHATSPLLLLLVVACAAAAAVVAA</sequence>
<gene>
    <name evidence="3" type="ORF">C3747_132g66</name>
</gene>
<accession>A0A2V2WB07</accession>
<dbReference type="VEuPathDB" id="TriTrypDB:TcCL_ESM07845"/>
<evidence type="ECO:0000313" key="3">
    <source>
        <dbReference type="EMBL" id="PWV05402.1"/>
    </source>
</evidence>
<dbReference type="VEuPathDB" id="TriTrypDB:TcCLB.510361.30"/>
<dbReference type="VEuPathDB" id="TriTrypDB:TcCLB.510463.259"/>
<dbReference type="VEuPathDB" id="TriTrypDB:TcCLB.506501.220"/>
<comment type="caution">
    <text evidence="3">The sequence shown here is derived from an EMBL/GenBank/DDBJ whole genome shotgun (WGS) entry which is preliminary data.</text>
</comment>
<dbReference type="VEuPathDB" id="TriTrypDB:BCY84_04273"/>
<dbReference type="VEuPathDB" id="TriTrypDB:C3747_132g66"/>
<dbReference type="VEuPathDB" id="TriTrypDB:TCDM_11163"/>
<evidence type="ECO:0000256" key="1">
    <source>
        <dbReference type="SAM" id="MobiDB-lite"/>
    </source>
</evidence>
<feature type="compositionally biased region" description="Polar residues" evidence="1">
    <location>
        <begin position="198"/>
        <end position="219"/>
    </location>
</feature>
<dbReference type="VEuPathDB" id="TriTrypDB:ECC02_009069"/>
<reference evidence="3 4" key="1">
    <citation type="journal article" date="2018" name="Microb. Genom.">
        <title>Expanding an expanded genome: long-read sequencing of Trypanosoma cruzi.</title>
        <authorList>
            <person name="Berna L."/>
            <person name="Rodriguez M."/>
            <person name="Chiribao M.L."/>
            <person name="Parodi-Talice A."/>
            <person name="Pita S."/>
            <person name="Rijo G."/>
            <person name="Alvarez-Valin F."/>
            <person name="Robello C."/>
        </authorList>
    </citation>
    <scope>NUCLEOTIDE SEQUENCE [LARGE SCALE GENOMIC DNA]</scope>
    <source>
        <strain evidence="3 4">TCC</strain>
    </source>
</reference>
<evidence type="ECO:0000313" key="4">
    <source>
        <dbReference type="Proteomes" id="UP000246078"/>
    </source>
</evidence>
<dbReference type="VEuPathDB" id="TriTrypDB:Tc_MARK_7045"/>
<dbReference type="AlphaFoldDB" id="A0A2V2WB07"/>
<dbReference type="VEuPathDB" id="TriTrypDB:TcYC6_0160100"/>
<feature type="region of interest" description="Disordered" evidence="1">
    <location>
        <begin position="35"/>
        <end position="320"/>
    </location>
</feature>
<dbReference type="VEuPathDB" id="TriTrypDB:C4B63_96g27"/>
<feature type="chain" id="PRO_5015859400" evidence="2">
    <location>
        <begin position="27"/>
        <end position="365"/>
    </location>
</feature>
<feature type="compositionally biased region" description="Basic and acidic residues" evidence="1">
    <location>
        <begin position="99"/>
        <end position="127"/>
    </location>
</feature>
<organism evidence="3 4">
    <name type="scientific">Trypanosoma cruzi</name>
    <dbReference type="NCBI Taxonomy" id="5693"/>
    <lineage>
        <taxon>Eukaryota</taxon>
        <taxon>Discoba</taxon>
        <taxon>Euglenozoa</taxon>
        <taxon>Kinetoplastea</taxon>
        <taxon>Metakinetoplastina</taxon>
        <taxon>Trypanosomatida</taxon>
        <taxon>Trypanosomatidae</taxon>
        <taxon>Trypanosoma</taxon>
        <taxon>Schizotrypanum</taxon>
    </lineage>
</organism>
<feature type="compositionally biased region" description="Basic and acidic residues" evidence="1">
    <location>
        <begin position="234"/>
        <end position="244"/>
    </location>
</feature>